<sequence>MKKKKKRKDRISTEVLEQDENFYFIAGYTAGGFPYGLTWEEYEMGQNGNSCGMNDKGGPMKELKLTKQQFQELVDAYDIYGDSMEAFLNIETGEVVTLRAFDRDEEDEELSEIIDEGFDDIYFQIPQRESREGFEDMVDFAKTVTDARLRTTLMDVLNGGKRIFRRFKDALASDSNEIERYYRFVEERNRIRVVDWLESIDVKVTLE</sequence>
<keyword evidence="2" id="KW-1185">Reference proteome</keyword>
<dbReference type="Pfam" id="PF03682">
    <property type="entry name" value="UPF0158"/>
    <property type="match status" value="1"/>
</dbReference>
<accession>A0ABY4RVM6</accession>
<dbReference type="EMBL" id="CP027059">
    <property type="protein sequence ID" value="UQZ85409.1"/>
    <property type="molecule type" value="Genomic_DNA"/>
</dbReference>
<dbReference type="Proteomes" id="UP001057134">
    <property type="component" value="Chromosome"/>
</dbReference>
<organism evidence="1 2">
    <name type="scientific">Paenibacillus konkukensis</name>
    <dbReference type="NCBI Taxonomy" id="2020716"/>
    <lineage>
        <taxon>Bacteria</taxon>
        <taxon>Bacillati</taxon>
        <taxon>Bacillota</taxon>
        <taxon>Bacilli</taxon>
        <taxon>Bacillales</taxon>
        <taxon>Paenibacillaceae</taxon>
        <taxon>Paenibacillus</taxon>
    </lineage>
</organism>
<protein>
    <submittedName>
        <fullName evidence="1">Uncharacterized protein</fullName>
    </submittedName>
</protein>
<reference evidence="1" key="1">
    <citation type="submission" date="2018-02" db="EMBL/GenBank/DDBJ databases">
        <authorList>
            <person name="Kim S.-K."/>
            <person name="Jung H.-I."/>
            <person name="Lee S.-W."/>
        </authorList>
    </citation>
    <scope>NUCLEOTIDE SEQUENCE</scope>
    <source>
        <strain evidence="1">SK3146</strain>
    </source>
</reference>
<reference evidence="1" key="2">
    <citation type="journal article" date="2021" name="J Anim Sci Technol">
        <title>Complete genome sequence of Paenibacillus konkukensis sp. nov. SK3146 as a potential probiotic strain.</title>
        <authorList>
            <person name="Jung H.I."/>
            <person name="Park S."/>
            <person name="Niu K.M."/>
            <person name="Lee S.W."/>
            <person name="Kothari D."/>
            <person name="Yi K.J."/>
            <person name="Kim S.K."/>
        </authorList>
    </citation>
    <scope>NUCLEOTIDE SEQUENCE</scope>
    <source>
        <strain evidence="1">SK3146</strain>
    </source>
</reference>
<gene>
    <name evidence="1" type="ORF">SK3146_04698</name>
</gene>
<name>A0ABY4RVM6_9BACL</name>
<dbReference type="InterPro" id="IPR005361">
    <property type="entry name" value="UPF0158"/>
</dbReference>
<evidence type="ECO:0000313" key="1">
    <source>
        <dbReference type="EMBL" id="UQZ85409.1"/>
    </source>
</evidence>
<evidence type="ECO:0000313" key="2">
    <source>
        <dbReference type="Proteomes" id="UP001057134"/>
    </source>
</evidence>
<proteinExistence type="predicted"/>